<dbReference type="PANTHER" id="PTHR43547">
    <property type="entry name" value="TWO-COMPONENT HISTIDINE KINASE"/>
    <property type="match status" value="1"/>
</dbReference>
<comment type="catalytic activity">
    <reaction evidence="1">
        <text>ATP + protein L-histidine = ADP + protein N-phospho-L-histidine.</text>
        <dbReference type="EC" id="2.7.13.3"/>
    </reaction>
</comment>
<dbReference type="CDD" id="cd00075">
    <property type="entry name" value="HATPase"/>
    <property type="match status" value="1"/>
</dbReference>
<reference evidence="11" key="1">
    <citation type="submission" date="2022-10" db="EMBL/GenBank/DDBJ databases">
        <title>Comparative genomic analysis of Cohnella hashimotonis sp. nov., isolated from the International Space Station.</title>
        <authorList>
            <person name="Simpson A."/>
            <person name="Venkateswaran K."/>
        </authorList>
    </citation>
    <scope>NUCLEOTIDE SEQUENCE</scope>
    <source>
        <strain evidence="11">DSM 28161</strain>
    </source>
</reference>
<dbReference type="SUPFAM" id="SSF55874">
    <property type="entry name" value="ATPase domain of HSP90 chaperone/DNA topoisomerase II/histidine kinase"/>
    <property type="match status" value="1"/>
</dbReference>
<evidence type="ECO:0000259" key="10">
    <source>
        <dbReference type="PROSITE" id="PS50109"/>
    </source>
</evidence>
<protein>
    <recommendedName>
        <fullName evidence="3">histidine kinase</fullName>
        <ecNumber evidence="3">2.7.13.3</ecNumber>
    </recommendedName>
</protein>
<keyword evidence="5" id="KW-0808">Transferase</keyword>
<evidence type="ECO:0000256" key="1">
    <source>
        <dbReference type="ARBA" id="ARBA00000085"/>
    </source>
</evidence>
<evidence type="ECO:0000313" key="12">
    <source>
        <dbReference type="Proteomes" id="UP001153404"/>
    </source>
</evidence>
<dbReference type="SMART" id="SM00387">
    <property type="entry name" value="HATPase_c"/>
    <property type="match status" value="1"/>
</dbReference>
<keyword evidence="4" id="KW-0597">Phosphoprotein</keyword>
<gene>
    <name evidence="11" type="ORF">OMP40_14175</name>
</gene>
<dbReference type="GO" id="GO:0000155">
    <property type="term" value="F:phosphorelay sensor kinase activity"/>
    <property type="evidence" value="ECO:0007669"/>
    <property type="project" value="TreeGrafter"/>
</dbReference>
<dbReference type="FunFam" id="3.30.565.10:FF:000006">
    <property type="entry name" value="Sensor histidine kinase WalK"/>
    <property type="match status" value="1"/>
</dbReference>
<dbReference type="AlphaFoldDB" id="A0A9X4KSH4"/>
<name>A0A9X4KSH4_9BACL</name>
<dbReference type="InterPro" id="IPR005467">
    <property type="entry name" value="His_kinase_dom"/>
</dbReference>
<feature type="domain" description="Histidine kinase" evidence="10">
    <location>
        <begin position="1"/>
        <end position="138"/>
    </location>
</feature>
<dbReference type="Pfam" id="PF02518">
    <property type="entry name" value="HATPase_c"/>
    <property type="match status" value="1"/>
</dbReference>
<dbReference type="GO" id="GO:0005524">
    <property type="term" value="F:ATP binding"/>
    <property type="evidence" value="ECO:0007669"/>
    <property type="project" value="UniProtKB-KW"/>
</dbReference>
<comment type="subcellular location">
    <subcellularLocation>
        <location evidence="2">Cell membrane</location>
        <topology evidence="2">Multi-pass membrane protein</topology>
    </subcellularLocation>
</comment>
<evidence type="ECO:0000256" key="7">
    <source>
        <dbReference type="ARBA" id="ARBA00022777"/>
    </source>
</evidence>
<comment type="caution">
    <text evidence="11">The sequence shown here is derived from an EMBL/GenBank/DDBJ whole genome shotgun (WGS) entry which is preliminary data.</text>
</comment>
<evidence type="ECO:0000313" key="11">
    <source>
        <dbReference type="EMBL" id="MDG0810366.1"/>
    </source>
</evidence>
<evidence type="ECO:0000256" key="2">
    <source>
        <dbReference type="ARBA" id="ARBA00004651"/>
    </source>
</evidence>
<keyword evidence="12" id="KW-1185">Reference proteome</keyword>
<keyword evidence="8 11" id="KW-0067">ATP-binding</keyword>
<dbReference type="Gene3D" id="3.30.565.10">
    <property type="entry name" value="Histidine kinase-like ATPase, C-terminal domain"/>
    <property type="match status" value="1"/>
</dbReference>
<keyword evidence="7" id="KW-0418">Kinase</keyword>
<keyword evidence="6" id="KW-0547">Nucleotide-binding</keyword>
<sequence>MLDIGDGSTDDQRLRSPVVELDAQRLEQALFNLVSNAMKFTARGGLVRLALAVDEVKGTRCAIISVQDSGTGIPANQLEQIFDRNYRYDRPGLEKGIAGSGLGLAICREIVQAHGGTVRAESDGKTGSIFYVSLPCTVNEGR</sequence>
<evidence type="ECO:0000256" key="8">
    <source>
        <dbReference type="ARBA" id="ARBA00022840"/>
    </source>
</evidence>
<dbReference type="InterPro" id="IPR003594">
    <property type="entry name" value="HATPase_dom"/>
</dbReference>
<dbReference type="InterPro" id="IPR036890">
    <property type="entry name" value="HATPase_C_sf"/>
</dbReference>
<dbReference type="GO" id="GO:0005886">
    <property type="term" value="C:plasma membrane"/>
    <property type="evidence" value="ECO:0007669"/>
    <property type="project" value="UniProtKB-SubCell"/>
</dbReference>
<dbReference type="InterPro" id="IPR004358">
    <property type="entry name" value="Sig_transdc_His_kin-like_C"/>
</dbReference>
<keyword evidence="9" id="KW-0902">Two-component regulatory system</keyword>
<proteinExistence type="predicted"/>
<accession>A0A9X4KSH4</accession>
<dbReference type="PRINTS" id="PR00344">
    <property type="entry name" value="BCTRLSENSOR"/>
</dbReference>
<evidence type="ECO:0000256" key="6">
    <source>
        <dbReference type="ARBA" id="ARBA00022741"/>
    </source>
</evidence>
<dbReference type="PROSITE" id="PS50109">
    <property type="entry name" value="HIS_KIN"/>
    <property type="match status" value="1"/>
</dbReference>
<evidence type="ECO:0000256" key="3">
    <source>
        <dbReference type="ARBA" id="ARBA00012438"/>
    </source>
</evidence>
<dbReference type="EC" id="2.7.13.3" evidence="3"/>
<dbReference type="PANTHER" id="PTHR43547:SF2">
    <property type="entry name" value="HYBRID SIGNAL TRANSDUCTION HISTIDINE KINASE C"/>
    <property type="match status" value="1"/>
</dbReference>
<dbReference type="RefSeq" id="WP_277532154.1">
    <property type="nucleotide sequence ID" value="NZ_JAPDIA010000003.1"/>
</dbReference>
<evidence type="ECO:0000256" key="9">
    <source>
        <dbReference type="ARBA" id="ARBA00023012"/>
    </source>
</evidence>
<dbReference type="Proteomes" id="UP001153404">
    <property type="component" value="Unassembled WGS sequence"/>
</dbReference>
<evidence type="ECO:0000256" key="5">
    <source>
        <dbReference type="ARBA" id="ARBA00022679"/>
    </source>
</evidence>
<organism evidence="11 12">
    <name type="scientific">Cohnella rhizosphaerae</name>
    <dbReference type="NCBI Taxonomy" id="1457232"/>
    <lineage>
        <taxon>Bacteria</taxon>
        <taxon>Bacillati</taxon>
        <taxon>Bacillota</taxon>
        <taxon>Bacilli</taxon>
        <taxon>Bacillales</taxon>
        <taxon>Paenibacillaceae</taxon>
        <taxon>Cohnella</taxon>
    </lineage>
</organism>
<dbReference type="EMBL" id="JAPDIA010000003">
    <property type="protein sequence ID" value="MDG0810366.1"/>
    <property type="molecule type" value="Genomic_DNA"/>
</dbReference>
<evidence type="ECO:0000256" key="4">
    <source>
        <dbReference type="ARBA" id="ARBA00022553"/>
    </source>
</evidence>